<accession>A0A382T221</accession>
<reference evidence="1" key="1">
    <citation type="submission" date="2018-05" db="EMBL/GenBank/DDBJ databases">
        <authorList>
            <person name="Lanie J.A."/>
            <person name="Ng W.-L."/>
            <person name="Kazmierczak K.M."/>
            <person name="Andrzejewski T.M."/>
            <person name="Davidsen T.M."/>
            <person name="Wayne K.J."/>
            <person name="Tettelin H."/>
            <person name="Glass J.I."/>
            <person name="Rusch D."/>
            <person name="Podicherti R."/>
            <person name="Tsui H.-C.T."/>
            <person name="Winkler M.E."/>
        </authorList>
    </citation>
    <scope>NUCLEOTIDE SEQUENCE</scope>
</reference>
<dbReference type="EMBL" id="UINC01133350">
    <property type="protein sequence ID" value="SVD16230.1"/>
    <property type="molecule type" value="Genomic_DNA"/>
</dbReference>
<sequence length="146" mass="17052">MGLPGSGKTWLGEKLGEHFGIPYWDADNIRKIYTDFGDFSLNGRERQALRIRKLAELDPISISGFVCPLPGLRRHFFPNKIIWMDTIEEGRYEDTNKLFQPPEKFDLRITKWIDKDLLFKCLDDISLGTKDIQNFSNELMQKLDKL</sequence>
<name>A0A382T221_9ZZZZ</name>
<protein>
    <recommendedName>
        <fullName evidence="2">Shikimate kinase</fullName>
    </recommendedName>
</protein>
<dbReference type="AlphaFoldDB" id="A0A382T221"/>
<dbReference type="InterPro" id="IPR027417">
    <property type="entry name" value="P-loop_NTPase"/>
</dbReference>
<proteinExistence type="predicted"/>
<evidence type="ECO:0008006" key="2">
    <source>
        <dbReference type="Google" id="ProtNLM"/>
    </source>
</evidence>
<dbReference type="Gene3D" id="3.40.50.300">
    <property type="entry name" value="P-loop containing nucleotide triphosphate hydrolases"/>
    <property type="match status" value="1"/>
</dbReference>
<gene>
    <name evidence="1" type="ORF">METZ01_LOCUS369084</name>
</gene>
<evidence type="ECO:0000313" key="1">
    <source>
        <dbReference type="EMBL" id="SVD16230.1"/>
    </source>
</evidence>
<dbReference type="SUPFAM" id="SSF52540">
    <property type="entry name" value="P-loop containing nucleoside triphosphate hydrolases"/>
    <property type="match status" value="1"/>
</dbReference>
<organism evidence="1">
    <name type="scientific">marine metagenome</name>
    <dbReference type="NCBI Taxonomy" id="408172"/>
    <lineage>
        <taxon>unclassified sequences</taxon>
        <taxon>metagenomes</taxon>
        <taxon>ecological metagenomes</taxon>
    </lineage>
</organism>